<keyword evidence="3 12" id="KW-1134">Transmembrane beta strand</keyword>
<dbReference type="CDD" id="cd01347">
    <property type="entry name" value="ligand_gated_channel"/>
    <property type="match status" value="1"/>
</dbReference>
<reference evidence="18" key="1">
    <citation type="submission" date="2020-07" db="EMBL/GenBank/DDBJ databases">
        <authorList>
            <person name="Camacho E."/>
        </authorList>
    </citation>
    <scope>NUCLEOTIDE SEQUENCE</scope>
    <source>
        <strain evidence="18">MPO218</strain>
    </source>
</reference>
<dbReference type="Pfam" id="PF07715">
    <property type="entry name" value="Plug"/>
    <property type="match status" value="1"/>
</dbReference>
<evidence type="ECO:0000256" key="2">
    <source>
        <dbReference type="ARBA" id="ARBA00022448"/>
    </source>
</evidence>
<feature type="short sequence motif" description="TonB C-terminal box" evidence="13">
    <location>
        <begin position="762"/>
        <end position="779"/>
    </location>
</feature>
<dbReference type="AlphaFoldDB" id="A0A975D5M4"/>
<keyword evidence="7" id="KW-0408">Iron</keyword>
<evidence type="ECO:0000256" key="14">
    <source>
        <dbReference type="RuleBase" id="RU003357"/>
    </source>
</evidence>
<evidence type="ECO:0000256" key="4">
    <source>
        <dbReference type="ARBA" id="ARBA00022496"/>
    </source>
</evidence>
<dbReference type="Proteomes" id="UP000664914">
    <property type="component" value="Chromosome"/>
</dbReference>
<evidence type="ECO:0000256" key="12">
    <source>
        <dbReference type="PROSITE-ProRule" id="PRU01360"/>
    </source>
</evidence>
<dbReference type="EMBL" id="CP059319">
    <property type="protein sequence ID" value="QTH23134.1"/>
    <property type="molecule type" value="Genomic_DNA"/>
</dbReference>
<dbReference type="GO" id="GO:0009279">
    <property type="term" value="C:cell outer membrane"/>
    <property type="evidence" value="ECO:0007669"/>
    <property type="project" value="UniProtKB-SubCell"/>
</dbReference>
<dbReference type="InterPro" id="IPR039426">
    <property type="entry name" value="TonB-dep_rcpt-like"/>
</dbReference>
<keyword evidence="4" id="KW-0410">Iron transport</keyword>
<reference evidence="18" key="2">
    <citation type="submission" date="2021-04" db="EMBL/GenBank/DDBJ databases">
        <title>Isolation and genomic analysis of the ibuprofen-degrading bacterium Sphingomonas strain MPO218.</title>
        <authorList>
            <person name="Aulestia M."/>
            <person name="Flores A."/>
            <person name="Mangas E.L."/>
            <person name="Perez-Pulido A.J."/>
            <person name="Santero E."/>
            <person name="Camacho E.M."/>
        </authorList>
    </citation>
    <scope>NUCLEOTIDE SEQUENCE</scope>
    <source>
        <strain evidence="18">MPO218</strain>
    </source>
</reference>
<keyword evidence="2 12" id="KW-0813">Transport</keyword>
<keyword evidence="6" id="KW-0732">Signal</keyword>
<dbReference type="PROSITE" id="PS52016">
    <property type="entry name" value="TONB_DEPENDENT_REC_3"/>
    <property type="match status" value="1"/>
</dbReference>
<dbReference type="InterPro" id="IPR036942">
    <property type="entry name" value="Beta-barrel_TonB_sf"/>
</dbReference>
<evidence type="ECO:0000256" key="5">
    <source>
        <dbReference type="ARBA" id="ARBA00022692"/>
    </source>
</evidence>
<evidence type="ECO:0000256" key="10">
    <source>
        <dbReference type="ARBA" id="ARBA00023136"/>
    </source>
</evidence>
<evidence type="ECO:0000256" key="11">
    <source>
        <dbReference type="ARBA" id="ARBA00023237"/>
    </source>
</evidence>
<accession>A0A975D5M4</accession>
<dbReference type="InterPro" id="IPR012910">
    <property type="entry name" value="Plug_dom"/>
</dbReference>
<protein>
    <submittedName>
        <fullName evidence="18">TonB-dependent receptor</fullName>
    </submittedName>
</protein>
<keyword evidence="8" id="KW-0406">Ion transport</keyword>
<evidence type="ECO:0000313" key="18">
    <source>
        <dbReference type="EMBL" id="QTH23134.1"/>
    </source>
</evidence>
<evidence type="ECO:0000259" key="16">
    <source>
        <dbReference type="Pfam" id="PF00593"/>
    </source>
</evidence>
<keyword evidence="9 14" id="KW-0798">TonB box</keyword>
<comment type="similarity">
    <text evidence="12 14">Belongs to the TonB-dependent receptor family.</text>
</comment>
<evidence type="ECO:0000259" key="17">
    <source>
        <dbReference type="Pfam" id="PF07715"/>
    </source>
</evidence>
<dbReference type="InterPro" id="IPR000531">
    <property type="entry name" value="Beta-barrel_TonB"/>
</dbReference>
<feature type="domain" description="TonB-dependent receptor-like beta-barrel" evidence="16">
    <location>
        <begin position="332"/>
        <end position="741"/>
    </location>
</feature>
<dbReference type="PANTHER" id="PTHR32552">
    <property type="entry name" value="FERRICHROME IRON RECEPTOR-RELATED"/>
    <property type="match status" value="1"/>
</dbReference>
<feature type="domain" description="TonB-dependent receptor plug" evidence="17">
    <location>
        <begin position="98"/>
        <end position="206"/>
    </location>
</feature>
<dbReference type="PANTHER" id="PTHR32552:SF81">
    <property type="entry name" value="TONB-DEPENDENT OUTER MEMBRANE RECEPTOR"/>
    <property type="match status" value="1"/>
</dbReference>
<dbReference type="GO" id="GO:0006826">
    <property type="term" value="P:iron ion transport"/>
    <property type="evidence" value="ECO:0007669"/>
    <property type="project" value="UniProtKB-KW"/>
</dbReference>
<dbReference type="PROSITE" id="PS01156">
    <property type="entry name" value="TONB_DEPENDENT_REC_2"/>
    <property type="match status" value="1"/>
</dbReference>
<sequence length="779" mass="84346">MSLHLQRVSISRHRQRTRPDADRLRSKKVPACRRGPAYRGEARVFKDSIGAFRSAACGFALAVAGLSMPAFAQDRAAPAADDAVDEIVVTATRRAANVQDIGIAVTALGGDRLTELGLRNSTDLAAMTPGLQFTAPGGPPVAGLISIRGVSQNDFAGHIEPANAFYVDEVYQPSNATSVQELFDVSRVEVLKGPQGTLFGRNATGGLIHVITNQPTDELNGFVDATYGSYDQFRVEAAVGGPLGEGVSARIAVLKNKADGYIKNDIGPDILANDTLAARGQVKIEPNDRLTVNLFADWYKIRPVATGGAMITGAAQDADGLGVLLPPGSPTGFGYVDADGDPYTGSFNFAGRFTRETWTVGGKINLDLGGGYSLATVTSYQSLDSEYAADNDFSPIDIGIFGQNAKAKHFTQEIRLIEDEGAFRWTAGLYYLNIKGDYFQGFNLPAFGTYPRADYSVDTQSYSAFGQAEYDLTEQLKLTAGIRVTRDEKKYYYSEVCTGPLCPVFIAPGSLASAGVTTDKHGETGVSGRLALDYKPNSDTLLYASINRGYKAFNYNAGFVGQAPLTGFRFKGENLMAYEVGGKFEFFDRRLRLNGATYYYDYSDYQAFDQRGFNFTLFNTSAKMYGADFELSARPGMGFQFDAGLALLHTNVKGIPIGTRLVDRKAPQSPDYTINLAATKRFDLGFGQLSGTMNAIYTDDFYAQLTNAQATLIKGSWLANARVSLKFADSGFELAGFVNNLFDKARKTFAFDVSAPPLGGSYGTYATPRWFGVQARYSF</sequence>
<evidence type="ECO:0000256" key="7">
    <source>
        <dbReference type="ARBA" id="ARBA00023004"/>
    </source>
</evidence>
<evidence type="ECO:0000313" key="19">
    <source>
        <dbReference type="Proteomes" id="UP000664914"/>
    </source>
</evidence>
<keyword evidence="11 12" id="KW-0998">Cell outer membrane</keyword>
<keyword evidence="18" id="KW-0675">Receptor</keyword>
<proteinExistence type="inferred from homology"/>
<organism evidence="18 19">
    <name type="scientific">Rhizorhabdus wittichii</name>
    <dbReference type="NCBI Taxonomy" id="160791"/>
    <lineage>
        <taxon>Bacteria</taxon>
        <taxon>Pseudomonadati</taxon>
        <taxon>Pseudomonadota</taxon>
        <taxon>Alphaproteobacteria</taxon>
        <taxon>Sphingomonadales</taxon>
        <taxon>Sphingomonadaceae</taxon>
        <taxon>Rhizorhabdus</taxon>
    </lineage>
</organism>
<evidence type="ECO:0000256" key="6">
    <source>
        <dbReference type="ARBA" id="ARBA00022729"/>
    </source>
</evidence>
<keyword evidence="10 12" id="KW-0472">Membrane</keyword>
<keyword evidence="5 12" id="KW-0812">Transmembrane</keyword>
<comment type="subcellular location">
    <subcellularLocation>
        <location evidence="1 12">Cell outer membrane</location>
        <topology evidence="1 12">Multi-pass membrane protein</topology>
    </subcellularLocation>
</comment>
<dbReference type="SUPFAM" id="SSF56935">
    <property type="entry name" value="Porins"/>
    <property type="match status" value="1"/>
</dbReference>
<dbReference type="InterPro" id="IPR010917">
    <property type="entry name" value="TonB_rcpt_CS"/>
</dbReference>
<evidence type="ECO:0000256" key="3">
    <source>
        <dbReference type="ARBA" id="ARBA00022452"/>
    </source>
</evidence>
<evidence type="ECO:0000256" key="13">
    <source>
        <dbReference type="PROSITE-ProRule" id="PRU10144"/>
    </source>
</evidence>
<dbReference type="Gene3D" id="2.40.170.20">
    <property type="entry name" value="TonB-dependent receptor, beta-barrel domain"/>
    <property type="match status" value="1"/>
</dbReference>
<feature type="region of interest" description="Disordered" evidence="15">
    <location>
        <begin position="1"/>
        <end position="26"/>
    </location>
</feature>
<evidence type="ECO:0000256" key="15">
    <source>
        <dbReference type="SAM" id="MobiDB-lite"/>
    </source>
</evidence>
<evidence type="ECO:0000256" key="1">
    <source>
        <dbReference type="ARBA" id="ARBA00004571"/>
    </source>
</evidence>
<evidence type="ECO:0000256" key="9">
    <source>
        <dbReference type="ARBA" id="ARBA00023077"/>
    </source>
</evidence>
<evidence type="ECO:0000256" key="8">
    <source>
        <dbReference type="ARBA" id="ARBA00023065"/>
    </source>
</evidence>
<name>A0A975D5M4_9SPHN</name>
<gene>
    <name evidence="18" type="ORF">HRJ34_06395</name>
</gene>
<dbReference type="Pfam" id="PF00593">
    <property type="entry name" value="TonB_dep_Rec_b-barrel"/>
    <property type="match status" value="1"/>
</dbReference>